<keyword evidence="13" id="KW-0694">RNA-binding</keyword>
<evidence type="ECO:0000256" key="11">
    <source>
        <dbReference type="ARBA" id="ARBA00022840"/>
    </source>
</evidence>
<dbReference type="GO" id="GO:0051607">
    <property type="term" value="P:defense response to virus"/>
    <property type="evidence" value="ECO:0007669"/>
    <property type="project" value="UniProtKB-KW"/>
</dbReference>
<dbReference type="GO" id="GO:0046872">
    <property type="term" value="F:metal ion binding"/>
    <property type="evidence" value="ECO:0007669"/>
    <property type="project" value="UniProtKB-KW"/>
</dbReference>
<keyword evidence="20" id="KW-1185">Reference proteome</keyword>
<dbReference type="SMART" id="SM00490">
    <property type="entry name" value="HELICc"/>
    <property type="match status" value="1"/>
</dbReference>
<dbReference type="EC" id="3.6.4.13" evidence="3"/>
<dbReference type="SMART" id="SM00487">
    <property type="entry name" value="DEXDc"/>
    <property type="match status" value="1"/>
</dbReference>
<dbReference type="GO" id="GO:0003723">
    <property type="term" value="F:RNA binding"/>
    <property type="evidence" value="ECO:0007669"/>
    <property type="project" value="UniProtKB-KW"/>
</dbReference>
<comment type="catalytic activity">
    <reaction evidence="15">
        <text>ATP + H2O = ADP + phosphate + H(+)</text>
        <dbReference type="Rhea" id="RHEA:13065"/>
        <dbReference type="ChEBI" id="CHEBI:15377"/>
        <dbReference type="ChEBI" id="CHEBI:15378"/>
        <dbReference type="ChEBI" id="CHEBI:30616"/>
        <dbReference type="ChEBI" id="CHEBI:43474"/>
        <dbReference type="ChEBI" id="CHEBI:456216"/>
        <dbReference type="EC" id="3.6.4.13"/>
    </reaction>
    <physiologicalReaction direction="left-to-right" evidence="15">
        <dbReference type="Rhea" id="RHEA:13066"/>
    </physiologicalReaction>
</comment>
<proteinExistence type="inferred from homology"/>
<dbReference type="Pfam" id="PF00270">
    <property type="entry name" value="DEAD"/>
    <property type="match status" value="1"/>
</dbReference>
<keyword evidence="12" id="KW-0391">Immunity</keyword>
<dbReference type="InterPro" id="IPR001650">
    <property type="entry name" value="Helicase_C-like"/>
</dbReference>
<feature type="domain" description="Helicase ATP-binding" evidence="16">
    <location>
        <begin position="30"/>
        <end position="218"/>
    </location>
</feature>
<dbReference type="GO" id="GO:0045087">
    <property type="term" value="P:innate immune response"/>
    <property type="evidence" value="ECO:0007669"/>
    <property type="project" value="UniProtKB-KW"/>
</dbReference>
<evidence type="ECO:0000259" key="18">
    <source>
        <dbReference type="PROSITE" id="PS51789"/>
    </source>
</evidence>
<dbReference type="InterPro" id="IPR038557">
    <property type="entry name" value="RLR_C_sf"/>
</dbReference>
<comment type="similarity">
    <text evidence="2">Belongs to the helicase family. RLR subfamily.</text>
</comment>
<dbReference type="PROSITE" id="PS51194">
    <property type="entry name" value="HELICASE_CTER"/>
    <property type="match status" value="1"/>
</dbReference>
<dbReference type="SUPFAM" id="SSF52540">
    <property type="entry name" value="P-loop containing nucleoside triphosphate hydrolases"/>
    <property type="match status" value="2"/>
</dbReference>
<dbReference type="Pfam" id="PF00271">
    <property type="entry name" value="Helicase_C"/>
    <property type="match status" value="1"/>
</dbReference>
<dbReference type="GO" id="GO:0005524">
    <property type="term" value="F:ATP binding"/>
    <property type="evidence" value="ECO:0007669"/>
    <property type="project" value="UniProtKB-KW"/>
</dbReference>
<evidence type="ECO:0000259" key="16">
    <source>
        <dbReference type="PROSITE" id="PS51192"/>
    </source>
</evidence>
<evidence type="ECO:0000256" key="8">
    <source>
        <dbReference type="ARBA" id="ARBA00022801"/>
    </source>
</evidence>
<evidence type="ECO:0000256" key="6">
    <source>
        <dbReference type="ARBA" id="ARBA00022723"/>
    </source>
</evidence>
<dbReference type="GO" id="GO:0003724">
    <property type="term" value="F:RNA helicase activity"/>
    <property type="evidence" value="ECO:0007669"/>
    <property type="project" value="UniProtKB-EC"/>
</dbReference>
<dbReference type="GO" id="GO:0005737">
    <property type="term" value="C:cytoplasm"/>
    <property type="evidence" value="ECO:0007669"/>
    <property type="project" value="UniProtKB-SubCell"/>
</dbReference>
<gene>
    <name evidence="19" type="ORF">HOLleu_05954</name>
</gene>
<organism evidence="19 20">
    <name type="scientific">Holothuria leucospilota</name>
    <name type="common">Black long sea cucumber</name>
    <name type="synonym">Mertensiothuria leucospilota</name>
    <dbReference type="NCBI Taxonomy" id="206669"/>
    <lineage>
        <taxon>Eukaryota</taxon>
        <taxon>Metazoa</taxon>
        <taxon>Echinodermata</taxon>
        <taxon>Eleutherozoa</taxon>
        <taxon>Echinozoa</taxon>
        <taxon>Holothuroidea</taxon>
        <taxon>Aspidochirotacea</taxon>
        <taxon>Aspidochirotida</taxon>
        <taxon>Holothuriidae</taxon>
        <taxon>Holothuria</taxon>
    </lineage>
</organism>
<dbReference type="PANTHER" id="PTHR14074:SF36">
    <property type="entry name" value="RNA HELICASE"/>
    <property type="match status" value="1"/>
</dbReference>
<dbReference type="EMBL" id="JAIZAY010000002">
    <property type="protein sequence ID" value="KAJ8047060.1"/>
    <property type="molecule type" value="Genomic_DNA"/>
</dbReference>
<evidence type="ECO:0000256" key="12">
    <source>
        <dbReference type="ARBA" id="ARBA00022859"/>
    </source>
</evidence>
<feature type="domain" description="Helicase C-terminal" evidence="17">
    <location>
        <begin position="399"/>
        <end position="569"/>
    </location>
</feature>
<evidence type="ECO:0000256" key="4">
    <source>
        <dbReference type="ARBA" id="ARBA00022490"/>
    </source>
</evidence>
<dbReference type="AlphaFoldDB" id="A0A9Q1CLU5"/>
<dbReference type="InterPro" id="IPR014001">
    <property type="entry name" value="Helicase_ATP-bd"/>
</dbReference>
<evidence type="ECO:0000256" key="5">
    <source>
        <dbReference type="ARBA" id="ARBA00022588"/>
    </source>
</evidence>
<dbReference type="InterPro" id="IPR041204">
    <property type="entry name" value="RIG-I-like_C"/>
</dbReference>
<evidence type="ECO:0000256" key="13">
    <source>
        <dbReference type="ARBA" id="ARBA00022884"/>
    </source>
</evidence>
<dbReference type="Pfam" id="PF11648">
    <property type="entry name" value="RIG-I_C-RD"/>
    <property type="match status" value="1"/>
</dbReference>
<dbReference type="InterPro" id="IPR021673">
    <property type="entry name" value="RLR_CTR"/>
</dbReference>
<comment type="subcellular location">
    <subcellularLocation>
        <location evidence="1">Cytoplasm</location>
    </subcellularLocation>
</comment>
<dbReference type="OrthoDB" id="416741at2759"/>
<feature type="domain" description="RLR CTR" evidence="18">
    <location>
        <begin position="581"/>
        <end position="713"/>
    </location>
</feature>
<evidence type="ECO:0000256" key="1">
    <source>
        <dbReference type="ARBA" id="ARBA00004496"/>
    </source>
</evidence>
<dbReference type="PANTHER" id="PTHR14074">
    <property type="entry name" value="HELICASE WITH DEATH DOMAIN-RELATED"/>
    <property type="match status" value="1"/>
</dbReference>
<comment type="caution">
    <text evidence="19">The sequence shown here is derived from an EMBL/GenBank/DDBJ whole genome shotgun (WGS) entry which is preliminary data.</text>
</comment>
<dbReference type="InterPro" id="IPR011545">
    <property type="entry name" value="DEAD/DEAH_box_helicase_dom"/>
</dbReference>
<dbReference type="Pfam" id="PF18119">
    <property type="entry name" value="RIG-I_C"/>
    <property type="match status" value="1"/>
</dbReference>
<protein>
    <recommendedName>
        <fullName evidence="3">RNA helicase</fullName>
        <ecNumber evidence="3">3.6.4.13</ecNumber>
    </recommendedName>
</protein>
<keyword evidence="4" id="KW-0963">Cytoplasm</keyword>
<keyword evidence="14" id="KW-0051">Antiviral defense</keyword>
<dbReference type="PROSITE" id="PS51192">
    <property type="entry name" value="HELICASE_ATP_BIND_1"/>
    <property type="match status" value="1"/>
</dbReference>
<evidence type="ECO:0000259" key="17">
    <source>
        <dbReference type="PROSITE" id="PS51194"/>
    </source>
</evidence>
<dbReference type="Gene3D" id="1.20.1320.30">
    <property type="match status" value="1"/>
</dbReference>
<name>A0A9Q1CLU5_HOLLE</name>
<dbReference type="Gene3D" id="3.40.50.300">
    <property type="entry name" value="P-loop containing nucleotide triphosphate hydrolases"/>
    <property type="match status" value="2"/>
</dbReference>
<evidence type="ECO:0000313" key="20">
    <source>
        <dbReference type="Proteomes" id="UP001152320"/>
    </source>
</evidence>
<accession>A0A9Q1CLU5</accession>
<reference evidence="19" key="1">
    <citation type="submission" date="2021-10" db="EMBL/GenBank/DDBJ databases">
        <title>Tropical sea cucumber genome reveals ecological adaptation and Cuvierian tubules defense mechanism.</title>
        <authorList>
            <person name="Chen T."/>
        </authorList>
    </citation>
    <scope>NUCLEOTIDE SEQUENCE</scope>
    <source>
        <strain evidence="19">Nanhai2018</strain>
        <tissue evidence="19">Muscle</tissue>
    </source>
</reference>
<dbReference type="Proteomes" id="UP001152320">
    <property type="component" value="Chromosome 2"/>
</dbReference>
<evidence type="ECO:0000256" key="10">
    <source>
        <dbReference type="ARBA" id="ARBA00022833"/>
    </source>
</evidence>
<sequence length="715" mass="81209">METDGHETPCDQVAGQDFYKTLRQYQLDLAEPAIEGLNTVLVSPTGTGKTHVAAFIIDQHLNKLEEQGKKGMVVFLVPTVMLAEQQKNKLNELIGSSKRGIASAVGRNIDVNCSLLSIMEQSEVCVTVMTADVLLNGLRETNPLNTVQLGKISLLVVDECHNTQKEHSYNKVMKLYLRQKMGKAGADTTVPQVVAMTATLGTGGVNTTDAAMDHVFQICANLDAKVIQPVTNDADLKKFLNVPEDIGPIIIQPRAKDPFRRVFEELMKKIEGKISGILKGKADLGGISVSPSCPRDTQNYENWVSNFLNECKKQRESLSHRQFQDVVACLQNLKEYNRALCIHRDVRAKDAMEYLRESIKELKFRSGECNEQLIKIFQESEQELESAKQITEENPLLVKIKELLVQQFTEDPKSGALLMTRTRPYTKALLEWIKEDELFQKLKLNPGRVTGDQDPSMTKSERDTTLQNFRERKHNILVTTNVLEEGTDLPACNLVIRHNYVPSETGHTQVKGRGRAKKSKSFLVALSESRNFKDQELSNRVKEEWAKKVLDRVQKTSPQEVERRIKELQTEQWKQMWLEEQEEQEAEAMGFSDDYLLLCAECDQVICSSANIVRFQDSKYVVTASDFRSKCQLSRWPTPNQIKQNEAFRGKLYCKSCRMDWGSWVTVDGQNLPVIKITGFLVKNVKTGEVTSHKKWKKVPFRVQDVNTVEMEFDI</sequence>
<evidence type="ECO:0000256" key="3">
    <source>
        <dbReference type="ARBA" id="ARBA00012552"/>
    </source>
</evidence>
<keyword evidence="11" id="KW-0067">ATP-binding</keyword>
<evidence type="ECO:0000313" key="19">
    <source>
        <dbReference type="EMBL" id="KAJ8047060.1"/>
    </source>
</evidence>
<dbReference type="GO" id="GO:0016787">
    <property type="term" value="F:hydrolase activity"/>
    <property type="evidence" value="ECO:0007669"/>
    <property type="project" value="UniProtKB-KW"/>
</dbReference>
<evidence type="ECO:0000256" key="14">
    <source>
        <dbReference type="ARBA" id="ARBA00023118"/>
    </source>
</evidence>
<keyword evidence="6" id="KW-0479">Metal-binding</keyword>
<keyword evidence="8" id="KW-0378">Hydrolase</keyword>
<dbReference type="InterPro" id="IPR027417">
    <property type="entry name" value="P-loop_NTPase"/>
</dbReference>
<dbReference type="Gene3D" id="2.170.150.30">
    <property type="entry name" value="RIG-I-like receptor, C-terminal regulatory domain"/>
    <property type="match status" value="1"/>
</dbReference>
<keyword evidence="5" id="KW-0399">Innate immunity</keyword>
<keyword evidence="9 19" id="KW-0347">Helicase</keyword>
<evidence type="ECO:0000256" key="9">
    <source>
        <dbReference type="ARBA" id="ARBA00022806"/>
    </source>
</evidence>
<evidence type="ECO:0000256" key="7">
    <source>
        <dbReference type="ARBA" id="ARBA00022741"/>
    </source>
</evidence>
<dbReference type="PROSITE" id="PS51789">
    <property type="entry name" value="RLR_CTR"/>
    <property type="match status" value="1"/>
</dbReference>
<keyword evidence="7" id="KW-0547">Nucleotide-binding</keyword>
<evidence type="ECO:0000256" key="15">
    <source>
        <dbReference type="ARBA" id="ARBA00049390"/>
    </source>
</evidence>
<dbReference type="InterPro" id="IPR051363">
    <property type="entry name" value="RLR_Helicase"/>
</dbReference>
<evidence type="ECO:0000256" key="2">
    <source>
        <dbReference type="ARBA" id="ARBA00006866"/>
    </source>
</evidence>
<keyword evidence="10" id="KW-0862">Zinc</keyword>